<feature type="transmembrane region" description="Helical" evidence="8">
    <location>
        <begin position="332"/>
        <end position="357"/>
    </location>
</feature>
<evidence type="ECO:0000256" key="5">
    <source>
        <dbReference type="ARBA" id="ARBA00023136"/>
    </source>
</evidence>
<dbReference type="RefSeq" id="WP_241969119.1">
    <property type="nucleotide sequence ID" value="NZ_SGWW01000002.1"/>
</dbReference>
<feature type="compositionally biased region" description="Basic residues" evidence="7">
    <location>
        <begin position="1"/>
        <end position="15"/>
    </location>
</feature>
<evidence type="ECO:0000259" key="10">
    <source>
        <dbReference type="Pfam" id="PF12704"/>
    </source>
</evidence>
<name>A0A4Q7LT78_9MICO</name>
<feature type="region of interest" description="Disordered" evidence="7">
    <location>
        <begin position="1"/>
        <end position="37"/>
    </location>
</feature>
<evidence type="ECO:0000256" key="4">
    <source>
        <dbReference type="ARBA" id="ARBA00022989"/>
    </source>
</evidence>
<dbReference type="InterPro" id="IPR003838">
    <property type="entry name" value="ABC3_permease_C"/>
</dbReference>
<dbReference type="PANTHER" id="PTHR30572:SF4">
    <property type="entry name" value="ABC TRANSPORTER PERMEASE YTRF"/>
    <property type="match status" value="1"/>
</dbReference>
<feature type="transmembrane region" description="Helical" evidence="8">
    <location>
        <begin position="419"/>
        <end position="439"/>
    </location>
</feature>
<dbReference type="PANTHER" id="PTHR30572">
    <property type="entry name" value="MEMBRANE COMPONENT OF TRANSPORTER-RELATED"/>
    <property type="match status" value="1"/>
</dbReference>
<dbReference type="InterPro" id="IPR050250">
    <property type="entry name" value="Macrolide_Exporter_MacB"/>
</dbReference>
<dbReference type="EMBL" id="SGWW01000002">
    <property type="protein sequence ID" value="RZS57512.1"/>
    <property type="molecule type" value="Genomic_DNA"/>
</dbReference>
<evidence type="ECO:0000256" key="1">
    <source>
        <dbReference type="ARBA" id="ARBA00004651"/>
    </source>
</evidence>
<dbReference type="Proteomes" id="UP000293519">
    <property type="component" value="Unassembled WGS sequence"/>
</dbReference>
<keyword evidence="2" id="KW-1003">Cell membrane</keyword>
<evidence type="ECO:0000256" key="8">
    <source>
        <dbReference type="SAM" id="Phobius"/>
    </source>
</evidence>
<feature type="compositionally biased region" description="Gly residues" evidence="7">
    <location>
        <begin position="21"/>
        <end position="34"/>
    </location>
</feature>
<evidence type="ECO:0000256" key="2">
    <source>
        <dbReference type="ARBA" id="ARBA00022475"/>
    </source>
</evidence>
<dbReference type="GO" id="GO:0005886">
    <property type="term" value="C:plasma membrane"/>
    <property type="evidence" value="ECO:0007669"/>
    <property type="project" value="UniProtKB-SubCell"/>
</dbReference>
<dbReference type="Pfam" id="PF02687">
    <property type="entry name" value="FtsX"/>
    <property type="match status" value="1"/>
</dbReference>
<dbReference type="InterPro" id="IPR025857">
    <property type="entry name" value="MacB_PCD"/>
</dbReference>
<keyword evidence="5 8" id="KW-0472">Membrane</keyword>
<comment type="caution">
    <text evidence="11">The sequence shown here is derived from an EMBL/GenBank/DDBJ whole genome shotgun (WGS) entry which is preliminary data.</text>
</comment>
<reference evidence="11 12" key="1">
    <citation type="journal article" date="2015" name="Stand. Genomic Sci.">
        <title>Genomic Encyclopedia of Bacterial and Archaeal Type Strains, Phase III: the genomes of soil and plant-associated and newly described type strains.</title>
        <authorList>
            <person name="Whitman W.B."/>
            <person name="Woyke T."/>
            <person name="Klenk H.P."/>
            <person name="Zhou Y."/>
            <person name="Lilburn T.G."/>
            <person name="Beck B.J."/>
            <person name="De Vos P."/>
            <person name="Vandamme P."/>
            <person name="Eisen J.A."/>
            <person name="Garrity G."/>
            <person name="Hugenholtz P."/>
            <person name="Kyrpides N.C."/>
        </authorList>
    </citation>
    <scope>NUCLEOTIDE SEQUENCE [LARGE SCALE GENOMIC DNA]</scope>
    <source>
        <strain evidence="11 12">CV2</strain>
    </source>
</reference>
<dbReference type="Pfam" id="PF12704">
    <property type="entry name" value="MacB_PCD"/>
    <property type="match status" value="1"/>
</dbReference>
<evidence type="ECO:0000256" key="6">
    <source>
        <dbReference type="ARBA" id="ARBA00038076"/>
    </source>
</evidence>
<evidence type="ECO:0000256" key="7">
    <source>
        <dbReference type="SAM" id="MobiDB-lite"/>
    </source>
</evidence>
<accession>A0A4Q7LT78</accession>
<comment type="subcellular location">
    <subcellularLocation>
        <location evidence="1">Cell membrane</location>
        <topology evidence="1">Multi-pass membrane protein</topology>
    </subcellularLocation>
</comment>
<keyword evidence="3 8" id="KW-0812">Transmembrane</keyword>
<feature type="transmembrane region" description="Helical" evidence="8">
    <location>
        <begin position="378"/>
        <end position="407"/>
    </location>
</feature>
<evidence type="ECO:0000259" key="9">
    <source>
        <dbReference type="Pfam" id="PF02687"/>
    </source>
</evidence>
<keyword evidence="4 8" id="KW-1133">Transmembrane helix</keyword>
<feature type="domain" description="ABC3 transporter permease C-terminal" evidence="9">
    <location>
        <begin position="336"/>
        <end position="449"/>
    </location>
</feature>
<sequence>MTRRMRIRLPWRRRNAAAGAGRTGGPSLDGGAGTETGAHDKTAVSLVTPVPRVDRFTTQDLVVEAIADVGSRPGRLVMTLAGTVLGVGALVATLGFAQTAEYQIARQFDAVRSTQVVVSPGSAQTQSGGSVATARLPWDSVERVERLAGVEAAATISELSLDGEEVTTVPVNDPSAATIAAPRLMAADPDLLDVIGSSIVTGRMFDSGHADRADRVVVIGERAAERLGLNRIDRQPAVFIGDRPYAVIGIYGEAQARGELADAIIMPTATARDERALAAPSELQIRIAPGAGELVGEQASLALLPNTPENLDVSAPSASSNLRQNVQSDVNVVFLILGGIVLLAGALGIANVTMLNVSERIPEIGLRRALGATRRQIGAQFVIESAVIGLLGGLMGAALAVVSLVGLSLARGWTPIIDPWVTVGGVLLGSLVGLAAGWLPARRASRIEPVSALRGGT</sequence>
<protein>
    <submittedName>
        <fullName evidence="11">Putative ABC transport system permease protein</fullName>
    </submittedName>
</protein>
<gene>
    <name evidence="11" type="ORF">EV141_1225</name>
</gene>
<keyword evidence="12" id="KW-1185">Reference proteome</keyword>
<dbReference type="GO" id="GO:0022857">
    <property type="term" value="F:transmembrane transporter activity"/>
    <property type="evidence" value="ECO:0007669"/>
    <property type="project" value="TreeGrafter"/>
</dbReference>
<evidence type="ECO:0000313" key="12">
    <source>
        <dbReference type="Proteomes" id="UP000293519"/>
    </source>
</evidence>
<organism evidence="11 12">
    <name type="scientific">Microcella putealis</name>
    <dbReference type="NCBI Taxonomy" id="337005"/>
    <lineage>
        <taxon>Bacteria</taxon>
        <taxon>Bacillati</taxon>
        <taxon>Actinomycetota</taxon>
        <taxon>Actinomycetes</taxon>
        <taxon>Micrococcales</taxon>
        <taxon>Microbacteriaceae</taxon>
        <taxon>Microcella</taxon>
    </lineage>
</organism>
<feature type="domain" description="MacB-like periplasmic core" evidence="10">
    <location>
        <begin position="77"/>
        <end position="290"/>
    </location>
</feature>
<evidence type="ECO:0000313" key="11">
    <source>
        <dbReference type="EMBL" id="RZS57512.1"/>
    </source>
</evidence>
<feature type="transmembrane region" description="Helical" evidence="8">
    <location>
        <begin position="76"/>
        <end position="97"/>
    </location>
</feature>
<dbReference type="AlphaFoldDB" id="A0A4Q7LT78"/>
<evidence type="ECO:0000256" key="3">
    <source>
        <dbReference type="ARBA" id="ARBA00022692"/>
    </source>
</evidence>
<comment type="similarity">
    <text evidence="6">Belongs to the ABC-4 integral membrane protein family.</text>
</comment>
<proteinExistence type="inferred from homology"/>